<gene>
    <name evidence="1" type="ORF">SH1V18_48390</name>
</gene>
<dbReference type="Proteomes" id="UP001144256">
    <property type="component" value="Unassembled WGS sequence"/>
</dbReference>
<reference evidence="1" key="1">
    <citation type="submission" date="2022-06" db="EMBL/GenBank/DDBJ databases">
        <title>Vallitalea longa sp. nov., an anaerobic bacterium isolated from marine sediment.</title>
        <authorList>
            <person name="Hirano S."/>
            <person name="Terahara T."/>
            <person name="Mori K."/>
            <person name="Hamada M."/>
            <person name="Matsumoto R."/>
            <person name="Kobayashi T."/>
        </authorList>
    </citation>
    <scope>NUCLEOTIDE SEQUENCE</scope>
    <source>
        <strain evidence="1">SH18-1</strain>
    </source>
</reference>
<accession>A0A9W6DIY0</accession>
<comment type="caution">
    <text evidence="1">The sequence shown here is derived from an EMBL/GenBank/DDBJ whole genome shotgun (WGS) entry which is preliminary data.</text>
</comment>
<organism evidence="1 2">
    <name type="scientific">Vallitalea longa</name>
    <dbReference type="NCBI Taxonomy" id="2936439"/>
    <lineage>
        <taxon>Bacteria</taxon>
        <taxon>Bacillati</taxon>
        <taxon>Bacillota</taxon>
        <taxon>Clostridia</taxon>
        <taxon>Lachnospirales</taxon>
        <taxon>Vallitaleaceae</taxon>
        <taxon>Vallitalea</taxon>
    </lineage>
</organism>
<sequence>MLTNITTMSEIIEKLQIIDHKQKRAMNRKLQRACETGKIKARKSGISWLMEKTSVEQFLEVQIWEDQ</sequence>
<dbReference type="AlphaFoldDB" id="A0A9W6DIY0"/>
<keyword evidence="2" id="KW-1185">Reference proteome</keyword>
<protein>
    <submittedName>
        <fullName evidence="1">Uncharacterized protein</fullName>
    </submittedName>
</protein>
<proteinExistence type="predicted"/>
<name>A0A9W6DIY0_9FIRM</name>
<evidence type="ECO:0000313" key="1">
    <source>
        <dbReference type="EMBL" id="GKX32359.1"/>
    </source>
</evidence>
<evidence type="ECO:0000313" key="2">
    <source>
        <dbReference type="Proteomes" id="UP001144256"/>
    </source>
</evidence>
<dbReference type="EMBL" id="BRLB01000032">
    <property type="protein sequence ID" value="GKX32359.1"/>
    <property type="molecule type" value="Genomic_DNA"/>
</dbReference>
<dbReference type="RefSeq" id="WP_281819856.1">
    <property type="nucleotide sequence ID" value="NZ_BRLB01000032.1"/>
</dbReference>